<sequence length="1143" mass="127573">MKVSIIIPAYNAAPTISETLLSLQAQTYSDWEAIVIDDGSSDDTFTVASEFAIQDSRIRVINQLNQGVSAARNFGVKEALFDWVLFLDADDWILPQHLEKLTDVIKQDANVDAVYSGWVRVTPDGKFINYDFSNQASQMFAAFAGSCVFAIHSCIVRRNIILDVGGFEAELPTCEEWDLWQRIARTGARFAAIPEKSACYRMRPNSASANTRQLLYDGLKVITQGHSPDSRVKNPSVAYATGMPFQELSGAKLIFVCWVAGLALGSGGDFLPILSAVENELEPGLNPEIVALSIFWSTFLPTGQTPSDWYELWLKLESKITEFLTALEKLSLAPALTIRASKKLQDLILEHTTATKPLTLGTTYAIEQEVTESFTDIVAPSETERLHCSVTIQGKYLGNVILPICDGVVSSHVLKDAIAVKFAWEILRSYFNNTVYRQLTTKRTSTGLSIWRGNIHLASMPENEVLHNHIGWIVFLQELWGVNWEQSYFYNPMTKLQQLKAVVKSLQQSNIKSIAENFIPTIKQVENWVTVEVSQKLPTLRTSADKLQIIPTVGGVALGTIAYQVLDNKVTSQQLRTVIIQEARYELAVAAVREGLLGMPLTGNLRERLAKKPLLQNHDDTNIMLGRRTGAIGTSSSRLATLPQAAKQDLLVAALHTDEKLVAKNKSEHAQQKINLRSNFETLFAKNPDPWKYTSPYEQTKYEQTLELLPNVKFEHVLELACAEGHFTAQLAPKVGNLLTTDISQIALERTAERCKELNNISYERLDVITESIKGKYDLIICSEVLYYTEKVEILSLVANKIANALKPGGYFITAHANLVRDEPNRPGYNWGYAFGAKVIGKTFANTPPLQLIKELHTPLYRIQLFQALANSAPITSEIIEIPQPTPPPTKVANTVLWHGGKPQDYWHEEIVTEKLPILMYHRVYPEGKAETARWRVTPDAFEQQLKYLQEAGYYSVSLADWGEAILKKKPLPGRAILITFDDGYQDFYDYAFPLLKHYGFSATVFLVANNIGKTNTWDSFYNEELSLMGWDSIKELQSQGIEFGAHTATHPHLTALSPLEIVTEALRARIILQQGLGRTPLTFAYPYGDTDTVVQHLVGACGYIYGVSCKSGLSSFQDSLLALSRVEVTGSDTLREFIAKLS</sequence>
<evidence type="ECO:0000313" key="5">
    <source>
        <dbReference type="Proteomes" id="UP000271624"/>
    </source>
</evidence>
<dbReference type="CDD" id="cd00761">
    <property type="entry name" value="Glyco_tranf_GTA_type"/>
    <property type="match status" value="1"/>
</dbReference>
<comment type="subcellular location">
    <subcellularLocation>
        <location evidence="1">Secreted</location>
    </subcellularLocation>
</comment>
<dbReference type="GO" id="GO:0016810">
    <property type="term" value="F:hydrolase activity, acting on carbon-nitrogen (but not peptide) bonds"/>
    <property type="evidence" value="ECO:0007669"/>
    <property type="project" value="InterPro"/>
</dbReference>
<dbReference type="Proteomes" id="UP000271624">
    <property type="component" value="Unassembled WGS sequence"/>
</dbReference>
<name>A0A3S1CNL8_9CYAN</name>
<dbReference type="InterPro" id="IPR011330">
    <property type="entry name" value="Glyco_hydro/deAcase_b/a-brl"/>
</dbReference>
<dbReference type="SUPFAM" id="SSF53335">
    <property type="entry name" value="S-adenosyl-L-methionine-dependent methyltransferases"/>
    <property type="match status" value="1"/>
</dbReference>
<protein>
    <recommendedName>
        <fullName evidence="3">NodB homology domain-containing protein</fullName>
    </recommendedName>
</protein>
<gene>
    <name evidence="4" type="ORF">DSM106972_025980</name>
</gene>
<dbReference type="PROSITE" id="PS51677">
    <property type="entry name" value="NODB"/>
    <property type="match status" value="1"/>
</dbReference>
<dbReference type="Gene3D" id="3.40.50.150">
    <property type="entry name" value="Vaccinia Virus protein VP39"/>
    <property type="match status" value="1"/>
</dbReference>
<dbReference type="GO" id="GO:0008757">
    <property type="term" value="F:S-adenosylmethionine-dependent methyltransferase activity"/>
    <property type="evidence" value="ECO:0007669"/>
    <property type="project" value="InterPro"/>
</dbReference>
<dbReference type="SUPFAM" id="SSF88713">
    <property type="entry name" value="Glycoside hydrolase/deacetylase"/>
    <property type="match status" value="1"/>
</dbReference>
<dbReference type="Gene3D" id="3.90.550.10">
    <property type="entry name" value="Spore Coat Polysaccharide Biosynthesis Protein SpsA, Chain A"/>
    <property type="match status" value="1"/>
</dbReference>
<dbReference type="InterPro" id="IPR051398">
    <property type="entry name" value="Polysacch_Deacetylase"/>
</dbReference>
<dbReference type="PANTHER" id="PTHR34216">
    <property type="match status" value="1"/>
</dbReference>
<dbReference type="GO" id="GO:0009312">
    <property type="term" value="P:oligosaccharide biosynthetic process"/>
    <property type="evidence" value="ECO:0007669"/>
    <property type="project" value="InterPro"/>
</dbReference>
<dbReference type="AlphaFoldDB" id="A0A3S1CNL8"/>
<dbReference type="Pfam" id="PF00535">
    <property type="entry name" value="Glycos_transf_2"/>
    <property type="match status" value="1"/>
</dbReference>
<feature type="domain" description="NodB homology" evidence="3">
    <location>
        <begin position="975"/>
        <end position="1143"/>
    </location>
</feature>
<proteinExistence type="predicted"/>
<organism evidence="4 5">
    <name type="scientific">Dulcicalothrix desertica PCC 7102</name>
    <dbReference type="NCBI Taxonomy" id="232991"/>
    <lineage>
        <taxon>Bacteria</taxon>
        <taxon>Bacillati</taxon>
        <taxon>Cyanobacteriota</taxon>
        <taxon>Cyanophyceae</taxon>
        <taxon>Nostocales</taxon>
        <taxon>Calotrichaceae</taxon>
        <taxon>Dulcicalothrix</taxon>
    </lineage>
</organism>
<evidence type="ECO:0000313" key="4">
    <source>
        <dbReference type="EMBL" id="RUT07337.1"/>
    </source>
</evidence>
<dbReference type="EMBL" id="RSCL01000005">
    <property type="protein sequence ID" value="RUT07337.1"/>
    <property type="molecule type" value="Genomic_DNA"/>
</dbReference>
<dbReference type="InterPro" id="IPR002509">
    <property type="entry name" value="NODB_dom"/>
</dbReference>
<dbReference type="GO" id="GO:0005576">
    <property type="term" value="C:extracellular region"/>
    <property type="evidence" value="ECO:0007669"/>
    <property type="project" value="UniProtKB-SubCell"/>
</dbReference>
<keyword evidence="2" id="KW-0732">Signal</keyword>
<dbReference type="InterPro" id="IPR001173">
    <property type="entry name" value="Glyco_trans_2-like"/>
</dbReference>
<evidence type="ECO:0000259" key="3">
    <source>
        <dbReference type="PROSITE" id="PS51677"/>
    </source>
</evidence>
<keyword evidence="5" id="KW-1185">Reference proteome</keyword>
<dbReference type="CDD" id="cd02440">
    <property type="entry name" value="AdoMet_MTases"/>
    <property type="match status" value="1"/>
</dbReference>
<dbReference type="SUPFAM" id="SSF53448">
    <property type="entry name" value="Nucleotide-diphospho-sugar transferases"/>
    <property type="match status" value="1"/>
</dbReference>
<dbReference type="PANTHER" id="PTHR34216:SF3">
    <property type="entry name" value="POLY-BETA-1,6-N-ACETYL-D-GLUCOSAMINE N-DEACETYLASE"/>
    <property type="match status" value="1"/>
</dbReference>
<comment type="caution">
    <text evidence="4">The sequence shown here is derived from an EMBL/GenBank/DDBJ whole genome shotgun (WGS) entry which is preliminary data.</text>
</comment>
<reference evidence="4" key="1">
    <citation type="submission" date="2018-12" db="EMBL/GenBank/DDBJ databases">
        <authorList>
            <person name="Will S."/>
            <person name="Neumann-Schaal M."/>
            <person name="Henke P."/>
        </authorList>
    </citation>
    <scope>NUCLEOTIDE SEQUENCE</scope>
    <source>
        <strain evidence="4">PCC 7102</strain>
    </source>
</reference>
<evidence type="ECO:0000256" key="2">
    <source>
        <dbReference type="ARBA" id="ARBA00022729"/>
    </source>
</evidence>
<dbReference type="Pfam" id="PF05401">
    <property type="entry name" value="NodS"/>
    <property type="match status" value="1"/>
</dbReference>
<dbReference type="OrthoDB" id="9771846at2"/>
<dbReference type="RefSeq" id="WP_127081152.1">
    <property type="nucleotide sequence ID" value="NZ_RSCL01000005.1"/>
</dbReference>
<dbReference type="InterPro" id="IPR029044">
    <property type="entry name" value="Nucleotide-diphossugar_trans"/>
</dbReference>
<accession>A0A3S1CNL8</accession>
<dbReference type="Gene3D" id="3.20.20.370">
    <property type="entry name" value="Glycoside hydrolase/deacetylase"/>
    <property type="match status" value="1"/>
</dbReference>
<evidence type="ECO:0000256" key="1">
    <source>
        <dbReference type="ARBA" id="ARBA00004613"/>
    </source>
</evidence>
<dbReference type="InterPro" id="IPR029063">
    <property type="entry name" value="SAM-dependent_MTases_sf"/>
</dbReference>
<dbReference type="CDD" id="cd10918">
    <property type="entry name" value="CE4_NodB_like_5s_6s"/>
    <property type="match status" value="1"/>
</dbReference>
<reference evidence="4" key="2">
    <citation type="journal article" date="2019" name="Genome Biol. Evol.">
        <title>Day and night: Metabolic profiles and evolutionary relationships of six axenic non-marine cyanobacteria.</title>
        <authorList>
            <person name="Will S.E."/>
            <person name="Henke P."/>
            <person name="Boedeker C."/>
            <person name="Huang S."/>
            <person name="Brinkmann H."/>
            <person name="Rohde M."/>
            <person name="Jarek M."/>
            <person name="Friedl T."/>
            <person name="Seufert S."/>
            <person name="Schumacher M."/>
            <person name="Overmann J."/>
            <person name="Neumann-Schaal M."/>
            <person name="Petersen J."/>
        </authorList>
    </citation>
    <scope>NUCLEOTIDE SEQUENCE [LARGE SCALE GENOMIC DNA]</scope>
    <source>
        <strain evidence="4">PCC 7102</strain>
    </source>
</reference>
<dbReference type="Pfam" id="PF01522">
    <property type="entry name" value="Polysacc_deac_1"/>
    <property type="match status" value="1"/>
</dbReference>
<dbReference type="InterPro" id="IPR008715">
    <property type="entry name" value="SAM-MeTfrase_NodS-like"/>
</dbReference>